<dbReference type="Gene3D" id="2.30.30.40">
    <property type="entry name" value="SH3 Domains"/>
    <property type="match status" value="2"/>
</dbReference>
<dbReference type="FunFam" id="2.30.30.40:FF:000058">
    <property type="entry name" value="Disks large homolog 1 isoform X1"/>
    <property type="match status" value="1"/>
</dbReference>
<dbReference type="PROSITE" id="PS50106">
    <property type="entry name" value="PDZ"/>
    <property type="match status" value="3"/>
</dbReference>
<evidence type="ECO:0000256" key="1">
    <source>
        <dbReference type="ARBA" id="ARBA00004170"/>
    </source>
</evidence>
<accession>A0A0R1EAZ6</accession>
<dbReference type="CDD" id="cd06724">
    <property type="entry name" value="PDZ2_Dlg1-2-4-like"/>
    <property type="match status" value="1"/>
</dbReference>
<dbReference type="Pfam" id="PF00625">
    <property type="entry name" value="Guanylate_kin"/>
    <property type="match status" value="1"/>
</dbReference>
<comment type="subcellular location">
    <subcellularLocation>
        <location evidence="3">Cell junction</location>
    </subcellularLocation>
    <subcellularLocation>
        <location evidence="2">Cell membrane</location>
    </subcellularLocation>
    <subcellularLocation>
        <location evidence="4">Cytoplasm</location>
    </subcellularLocation>
    <subcellularLocation>
        <location evidence="1">Membrane</location>
        <topology evidence="1">Peripheral membrane protein</topology>
    </subcellularLocation>
</comment>
<keyword evidence="7" id="KW-1003">Cell membrane</keyword>
<dbReference type="PANTHER" id="PTHR23119:SF51">
    <property type="entry name" value="DISKS LARGE 1 TUMOR SUPPRESSOR PROTEIN"/>
    <property type="match status" value="1"/>
</dbReference>
<evidence type="ECO:0000256" key="9">
    <source>
        <dbReference type="ARBA" id="ARBA00022737"/>
    </source>
</evidence>
<reference evidence="17 18" key="2">
    <citation type="journal article" date="2007" name="PLoS Biol.">
        <title>Principles of genome evolution in the Drosophila melanogaster species group.</title>
        <authorList>
            <person name="Ranz J.M."/>
            <person name="Maurin D."/>
            <person name="Chan Y.S."/>
            <person name="von Grotthuss M."/>
            <person name="Hillier L.W."/>
            <person name="Roote J."/>
            <person name="Ashburner M."/>
            <person name="Bergman C.M."/>
        </authorList>
    </citation>
    <scope>NUCLEOTIDE SEQUENCE [LARGE SCALE GENOMIC DNA]</scope>
    <source>
        <strain evidence="18">Tai18E2 / Tucson 14021-0261.01</strain>
    </source>
</reference>
<dbReference type="GO" id="GO:0045197">
    <property type="term" value="P:establishment or maintenance of epithelial cell apical/basal polarity"/>
    <property type="evidence" value="ECO:0007669"/>
    <property type="project" value="TreeGrafter"/>
</dbReference>
<dbReference type="GO" id="GO:0043005">
    <property type="term" value="C:neuron projection"/>
    <property type="evidence" value="ECO:0007669"/>
    <property type="project" value="InterPro"/>
</dbReference>
<dbReference type="GO" id="GO:0097120">
    <property type="term" value="P:receptor localization to synapse"/>
    <property type="evidence" value="ECO:0007669"/>
    <property type="project" value="TreeGrafter"/>
</dbReference>
<evidence type="ECO:0000256" key="4">
    <source>
        <dbReference type="ARBA" id="ARBA00004496"/>
    </source>
</evidence>
<dbReference type="PIRSF" id="PIRSF001741">
    <property type="entry name" value="MAGUK_DLGH"/>
    <property type="match status" value="1"/>
</dbReference>
<proteinExistence type="inferred from homology"/>
<keyword evidence="9" id="KW-0677">Repeat</keyword>
<sequence>MIDWVSIVRHSRRRFSNYVGSRSPVRMRRRRRQLTAPPPQQQQYHQQHQQDQHQSRERQKKDKEKERESEKDNESGGGIGSRYACCCANNQRMRIESDTENAKEPTAEQQQQQQQQQAQQRSSRSPQQQNPQQPQQQGSKSRSGSQTVNGDDSWLYEDIQLERGNSGLGFSIAGGTDNPHIGTDTSIYITKLISGGAAAADGRLSINDIIVSVNDVSVVDVPHASAVDALKKAGNVVKLHVKRKRGTATTPAAGSAAGDARDSAASGPKVIEIDLVKGGKGLGFSIAGGIGNQHIPGDNGIYVTKLMDGGAAQVDGRLSIGDKLIAVRTNGSEKNLENVTHELAVATLKSITDKVTLIIGKTQHLTTSASGGGGGGLSSGHQLSQSQSQLATSQSQSQVHQQQHATPMVNSQSTEPGSRYASTNVLAAVPPGTPRAVSTEDITREPRTITIQKGPQGLGFNIVGGEDGQGIYVSFILAGGPADLGSELKRGDQLLSVNNVNLTHATHEEAAQALKTSGGVVTLLAQYRPEEYNRFEARIQELKQQAALGAGGSGTLLRTTQKRSLYVRALFDYDPNRDDGLPSRGLPFKHGDILHVTNASDDEWWQARRVLGDNEDEQIGIVPSKRRWERKMRARDRSVKFQGHAAANNNLDKQSTLDRKKKNFTFSRKFPFMKSRDEKNEDGSDQEPFMLCYTQDDANAEGASEENVLSYEAVQRLSINYTRPVIILGPLKDRINDDLISEYPDKFGSCVPHTTRPKREYEVDGRDYHFVSSREQMERDIQNHLFIEAGQYNDNLYGTSVASVREVAEKGKHCILDVSGNAIKRLQVAQLYPVAVFIKPKSVDSVMEMNRRMTEDQAKKTYERAIKMEQEFGEYFTGVVQGDTIEEIYSKVKSMIWSQSGPTIWVPSKESL</sequence>
<feature type="compositionally biased region" description="Low complexity" evidence="13">
    <location>
        <begin position="379"/>
        <end position="404"/>
    </location>
</feature>
<dbReference type="GO" id="GO:0098839">
    <property type="term" value="C:postsynaptic density membrane"/>
    <property type="evidence" value="ECO:0007669"/>
    <property type="project" value="TreeGrafter"/>
</dbReference>
<dbReference type="Gene3D" id="2.30.42.10">
    <property type="match status" value="3"/>
</dbReference>
<evidence type="ECO:0000256" key="2">
    <source>
        <dbReference type="ARBA" id="ARBA00004236"/>
    </source>
</evidence>
<dbReference type="Gene3D" id="3.40.50.300">
    <property type="entry name" value="P-loop containing nucleotide triphosphate hydrolases"/>
    <property type="match status" value="1"/>
</dbReference>
<dbReference type="GO" id="GO:0005737">
    <property type="term" value="C:cytoplasm"/>
    <property type="evidence" value="ECO:0007669"/>
    <property type="project" value="UniProtKB-SubCell"/>
</dbReference>
<dbReference type="EMBL" id="CM000162">
    <property type="protein sequence ID" value="KRK06509.1"/>
    <property type="molecule type" value="Genomic_DNA"/>
</dbReference>
<evidence type="ECO:0000256" key="3">
    <source>
        <dbReference type="ARBA" id="ARBA00004282"/>
    </source>
</evidence>
<dbReference type="SMART" id="SM00072">
    <property type="entry name" value="GuKc"/>
    <property type="match status" value="1"/>
</dbReference>
<dbReference type="Pfam" id="PF00595">
    <property type="entry name" value="PDZ"/>
    <property type="match status" value="3"/>
</dbReference>
<dbReference type="InterPro" id="IPR036028">
    <property type="entry name" value="SH3-like_dom_sf"/>
</dbReference>
<feature type="region of interest" description="Disordered" evidence="13">
    <location>
        <begin position="19"/>
        <end position="83"/>
    </location>
</feature>
<dbReference type="Gene3D" id="3.30.63.10">
    <property type="entry name" value="Guanylate Kinase phosphate binding domain"/>
    <property type="match status" value="1"/>
</dbReference>
<dbReference type="AlphaFoldDB" id="A0A0R1EAZ6"/>
<dbReference type="PROSITE" id="PS50002">
    <property type="entry name" value="SH3"/>
    <property type="match status" value="1"/>
</dbReference>
<feature type="compositionally biased region" description="Polar residues" evidence="13">
    <location>
        <begin position="408"/>
        <end position="419"/>
    </location>
</feature>
<dbReference type="OrthoDB" id="78824at2759"/>
<dbReference type="InterPro" id="IPR016313">
    <property type="entry name" value="DLG1-like"/>
</dbReference>
<dbReference type="CDD" id="cd11861">
    <property type="entry name" value="SH3_DLG-like"/>
    <property type="match status" value="1"/>
</dbReference>
<dbReference type="InterPro" id="IPR050614">
    <property type="entry name" value="Synaptic_Scaffolding_LAP-MAGUK"/>
</dbReference>
<keyword evidence="6 12" id="KW-0728">SH3 domain</keyword>
<comment type="similarity">
    <text evidence="5">Belongs to the MAGUK family.</text>
</comment>
<dbReference type="FunFam" id="2.30.42.10:FF:000001">
    <property type="entry name" value="Disks large homolog 1 isoform 2"/>
    <property type="match status" value="1"/>
</dbReference>
<feature type="domain" description="SH3" evidence="14">
    <location>
        <begin position="562"/>
        <end position="632"/>
    </location>
</feature>
<feature type="domain" description="PDZ" evidence="16">
    <location>
        <begin position="272"/>
        <end position="363"/>
    </location>
</feature>
<evidence type="ECO:0000259" key="14">
    <source>
        <dbReference type="PROSITE" id="PS50002"/>
    </source>
</evidence>
<evidence type="ECO:0000259" key="15">
    <source>
        <dbReference type="PROSITE" id="PS50052"/>
    </source>
</evidence>
<protein>
    <submittedName>
        <fullName evidence="17">Uncharacterized protein, isoform X</fullName>
    </submittedName>
</protein>
<dbReference type="CDD" id="cd06723">
    <property type="entry name" value="PDZ1_Dlg1-2-4-like"/>
    <property type="match status" value="1"/>
</dbReference>
<dbReference type="CDD" id="cd00071">
    <property type="entry name" value="GMPK"/>
    <property type="match status" value="1"/>
</dbReference>
<feature type="domain" description="Guanylate kinase-like" evidence="15">
    <location>
        <begin position="722"/>
        <end position="897"/>
    </location>
</feature>
<dbReference type="InterPro" id="IPR008145">
    <property type="entry name" value="GK/Ca_channel_bsu"/>
</dbReference>
<dbReference type="PROSITE" id="PS00856">
    <property type="entry name" value="GUANYLATE_KINASE_1"/>
    <property type="match status" value="1"/>
</dbReference>
<evidence type="ECO:0000256" key="13">
    <source>
        <dbReference type="SAM" id="MobiDB-lite"/>
    </source>
</evidence>
<dbReference type="CDD" id="cd06795">
    <property type="entry name" value="PDZ3_Dlg1-2-4-like"/>
    <property type="match status" value="1"/>
</dbReference>
<dbReference type="SMART" id="SM00228">
    <property type="entry name" value="PDZ"/>
    <property type="match status" value="3"/>
</dbReference>
<dbReference type="GO" id="GO:0016323">
    <property type="term" value="C:basolateral plasma membrane"/>
    <property type="evidence" value="ECO:0007669"/>
    <property type="project" value="TreeGrafter"/>
</dbReference>
<dbReference type="SMART" id="SM00326">
    <property type="entry name" value="SH3"/>
    <property type="match status" value="1"/>
</dbReference>
<feature type="domain" description="PDZ" evidence="16">
    <location>
        <begin position="158"/>
        <end position="245"/>
    </location>
</feature>
<dbReference type="SUPFAM" id="SSF50156">
    <property type="entry name" value="PDZ domain-like"/>
    <property type="match status" value="3"/>
</dbReference>
<evidence type="ECO:0000313" key="18">
    <source>
        <dbReference type="Proteomes" id="UP000002282"/>
    </source>
</evidence>
<dbReference type="PROSITE" id="PS50052">
    <property type="entry name" value="GUANYLATE_KINASE_2"/>
    <property type="match status" value="1"/>
</dbReference>
<feature type="compositionally biased region" description="Low complexity" evidence="13">
    <location>
        <begin position="109"/>
        <end position="146"/>
    </location>
</feature>
<feature type="compositionally biased region" description="Basic and acidic residues" evidence="13">
    <location>
        <begin position="48"/>
        <end position="74"/>
    </location>
</feature>
<evidence type="ECO:0000256" key="11">
    <source>
        <dbReference type="ARBA" id="ARBA00023136"/>
    </source>
</evidence>
<dbReference type="GO" id="GO:0009792">
    <property type="term" value="P:embryo development ending in birth or egg hatching"/>
    <property type="evidence" value="ECO:0007669"/>
    <property type="project" value="UniProtKB-ARBA"/>
</dbReference>
<feature type="domain" description="PDZ" evidence="16">
    <location>
        <begin position="448"/>
        <end position="529"/>
    </location>
</feature>
<dbReference type="InterPro" id="IPR001478">
    <property type="entry name" value="PDZ"/>
</dbReference>
<evidence type="ECO:0000256" key="8">
    <source>
        <dbReference type="ARBA" id="ARBA00022490"/>
    </source>
</evidence>
<organism evidence="17 18">
    <name type="scientific">Drosophila yakuba</name>
    <name type="common">Fruit fly</name>
    <dbReference type="NCBI Taxonomy" id="7245"/>
    <lineage>
        <taxon>Eukaryota</taxon>
        <taxon>Metazoa</taxon>
        <taxon>Ecdysozoa</taxon>
        <taxon>Arthropoda</taxon>
        <taxon>Hexapoda</taxon>
        <taxon>Insecta</taxon>
        <taxon>Pterygota</taxon>
        <taxon>Neoptera</taxon>
        <taxon>Endopterygota</taxon>
        <taxon>Diptera</taxon>
        <taxon>Brachycera</taxon>
        <taxon>Muscomorpha</taxon>
        <taxon>Ephydroidea</taxon>
        <taxon>Drosophilidae</taxon>
        <taxon>Drosophila</taxon>
        <taxon>Sophophora</taxon>
    </lineage>
</organism>
<dbReference type="Pfam" id="PF00018">
    <property type="entry name" value="SH3_1"/>
    <property type="match status" value="1"/>
</dbReference>
<gene>
    <name evidence="17" type="primary">Dyak\GE15932</name>
    <name evidence="17" type="synonym">dyak_GLEANR_17400</name>
    <name evidence="17" type="synonym">GE15932</name>
    <name evidence="17" type="ORF">Dyak_GE15932</name>
</gene>
<dbReference type="GO" id="GO:0098609">
    <property type="term" value="P:cell-cell adhesion"/>
    <property type="evidence" value="ECO:0007669"/>
    <property type="project" value="TreeGrafter"/>
</dbReference>
<evidence type="ECO:0000256" key="12">
    <source>
        <dbReference type="PROSITE-ProRule" id="PRU00192"/>
    </source>
</evidence>
<keyword evidence="8" id="KW-0963">Cytoplasm</keyword>
<dbReference type="FunFam" id="3.30.63.10:FF:000001">
    <property type="entry name" value="Disks large homolog 1 isoform 2"/>
    <property type="match status" value="1"/>
</dbReference>
<dbReference type="InterPro" id="IPR001452">
    <property type="entry name" value="SH3_domain"/>
</dbReference>
<dbReference type="InterPro" id="IPR008144">
    <property type="entry name" value="Guanylate_kin-like_dom"/>
</dbReference>
<dbReference type="GO" id="GO:0007268">
    <property type="term" value="P:chemical synaptic transmission"/>
    <property type="evidence" value="ECO:0007669"/>
    <property type="project" value="InterPro"/>
</dbReference>
<dbReference type="GO" id="GO:0043113">
    <property type="term" value="P:receptor clustering"/>
    <property type="evidence" value="ECO:0007669"/>
    <property type="project" value="TreeGrafter"/>
</dbReference>
<feature type="region of interest" description="Disordered" evidence="13">
    <location>
        <begin position="98"/>
        <end position="151"/>
    </location>
</feature>
<keyword evidence="18" id="KW-1185">Reference proteome</keyword>
<name>A0A0R1EAZ6_DROYA</name>
<dbReference type="FunFam" id="3.40.50.300:FF:001402">
    <property type="entry name" value="Discs, large homolog 3 (Drosophila)"/>
    <property type="match status" value="1"/>
</dbReference>
<dbReference type="InterPro" id="IPR027417">
    <property type="entry name" value="P-loop_NTPase"/>
</dbReference>
<evidence type="ECO:0000256" key="5">
    <source>
        <dbReference type="ARBA" id="ARBA00007014"/>
    </source>
</evidence>
<dbReference type="GO" id="GO:0043297">
    <property type="term" value="P:apical junction assembly"/>
    <property type="evidence" value="ECO:0007669"/>
    <property type="project" value="UniProtKB-ARBA"/>
</dbReference>
<reference evidence="17 18" key="1">
    <citation type="journal article" date="2007" name="Nature">
        <title>Evolution of genes and genomes on the Drosophila phylogeny.</title>
        <authorList>
            <consortium name="Drosophila 12 Genomes Consortium"/>
            <person name="Clark A.G."/>
            <person name="Eisen M.B."/>
            <person name="Smith D.R."/>
            <person name="Bergman C.M."/>
            <person name="Oliver B."/>
            <person name="Markow T.A."/>
            <person name="Kaufman T.C."/>
            <person name="Kellis M."/>
            <person name="Gelbart W."/>
            <person name="Iyer V.N."/>
            <person name="Pollard D.A."/>
            <person name="Sackton T.B."/>
            <person name="Larracuente A.M."/>
            <person name="Singh N.D."/>
            <person name="Abad J.P."/>
            <person name="Abt D.N."/>
            <person name="Adryan B."/>
            <person name="Aguade M."/>
            <person name="Akashi H."/>
            <person name="Anderson W.W."/>
            <person name="Aquadro C.F."/>
            <person name="Ardell D.H."/>
            <person name="Arguello R."/>
            <person name="Artieri C.G."/>
            <person name="Barbash D.A."/>
            <person name="Barker D."/>
            <person name="Barsanti P."/>
            <person name="Batterham P."/>
            <person name="Batzoglou S."/>
            <person name="Begun D."/>
            <person name="Bhutkar A."/>
            <person name="Blanco E."/>
            <person name="Bosak S.A."/>
            <person name="Bradley R.K."/>
            <person name="Brand A.D."/>
            <person name="Brent M.R."/>
            <person name="Brooks A.N."/>
            <person name="Brown R.H."/>
            <person name="Butlin R.K."/>
            <person name="Caggese C."/>
            <person name="Calvi B.R."/>
            <person name="Bernardo de Carvalho A."/>
            <person name="Caspi A."/>
            <person name="Castrezana S."/>
            <person name="Celniker S.E."/>
            <person name="Chang J.L."/>
            <person name="Chapple C."/>
            <person name="Chatterji S."/>
            <person name="Chinwalla A."/>
            <person name="Civetta A."/>
            <person name="Clifton S.W."/>
            <person name="Comeron J.M."/>
            <person name="Costello J.C."/>
            <person name="Coyne J.A."/>
            <person name="Daub J."/>
            <person name="David R.G."/>
            <person name="Delcher A.L."/>
            <person name="Delehaunty K."/>
            <person name="Do C.B."/>
            <person name="Ebling H."/>
            <person name="Edwards K."/>
            <person name="Eickbush T."/>
            <person name="Evans J.D."/>
            <person name="Filipski A."/>
            <person name="Findeiss S."/>
            <person name="Freyhult E."/>
            <person name="Fulton L."/>
            <person name="Fulton R."/>
            <person name="Garcia A.C."/>
            <person name="Gardiner A."/>
            <person name="Garfield D.A."/>
            <person name="Garvin B.E."/>
            <person name="Gibson G."/>
            <person name="Gilbert D."/>
            <person name="Gnerre S."/>
            <person name="Godfrey J."/>
            <person name="Good R."/>
            <person name="Gotea V."/>
            <person name="Gravely B."/>
            <person name="Greenberg A.J."/>
            <person name="Griffiths-Jones S."/>
            <person name="Gross S."/>
            <person name="Guigo R."/>
            <person name="Gustafson E.A."/>
            <person name="Haerty W."/>
            <person name="Hahn M.W."/>
            <person name="Halligan D.L."/>
            <person name="Halpern A.L."/>
            <person name="Halter G.M."/>
            <person name="Han M.V."/>
            <person name="Heger A."/>
            <person name="Hillier L."/>
            <person name="Hinrichs A.S."/>
            <person name="Holmes I."/>
            <person name="Hoskins R.A."/>
            <person name="Hubisz M.J."/>
            <person name="Hultmark D."/>
            <person name="Huntley M.A."/>
            <person name="Jaffe D.B."/>
            <person name="Jagadeeshan S."/>
            <person name="Jeck W.R."/>
            <person name="Johnson J."/>
            <person name="Jones C.D."/>
            <person name="Jordan W.C."/>
            <person name="Karpen G.H."/>
            <person name="Kataoka E."/>
            <person name="Keightley P.D."/>
            <person name="Kheradpour P."/>
            <person name="Kirkness E.F."/>
            <person name="Koerich L.B."/>
            <person name="Kristiansen K."/>
            <person name="Kudrna D."/>
            <person name="Kulathinal R.J."/>
            <person name="Kumar S."/>
            <person name="Kwok R."/>
            <person name="Lander E."/>
            <person name="Langley C.H."/>
            <person name="Lapoint R."/>
            <person name="Lazzaro B.P."/>
            <person name="Lee S.J."/>
            <person name="Levesque L."/>
            <person name="Li R."/>
            <person name="Lin C.F."/>
            <person name="Lin M.F."/>
            <person name="Lindblad-Toh K."/>
            <person name="Llopart A."/>
            <person name="Long M."/>
            <person name="Low L."/>
            <person name="Lozovsky E."/>
            <person name="Lu J."/>
            <person name="Luo M."/>
            <person name="Machado C.A."/>
            <person name="Makalowski W."/>
            <person name="Marzo M."/>
            <person name="Matsuda M."/>
            <person name="Matzkin L."/>
            <person name="McAllister B."/>
            <person name="McBride C.S."/>
            <person name="McKernan B."/>
            <person name="McKernan K."/>
            <person name="Mendez-Lago M."/>
            <person name="Minx P."/>
            <person name="Mollenhauer M.U."/>
            <person name="Montooth K."/>
            <person name="Mount S.M."/>
            <person name="Mu X."/>
            <person name="Myers E."/>
            <person name="Negre B."/>
            <person name="Newfeld S."/>
            <person name="Nielsen R."/>
            <person name="Noor M.A."/>
            <person name="O'Grady P."/>
            <person name="Pachter L."/>
            <person name="Papaceit M."/>
            <person name="Parisi M.J."/>
            <person name="Parisi M."/>
            <person name="Parts L."/>
            <person name="Pedersen J.S."/>
            <person name="Pesole G."/>
            <person name="Phillippy A.M."/>
            <person name="Ponting C.P."/>
            <person name="Pop M."/>
            <person name="Porcelli D."/>
            <person name="Powell J.R."/>
            <person name="Prohaska S."/>
            <person name="Pruitt K."/>
            <person name="Puig M."/>
            <person name="Quesneville H."/>
            <person name="Ram K.R."/>
            <person name="Rand D."/>
            <person name="Rasmussen M.D."/>
            <person name="Reed L.K."/>
            <person name="Reenan R."/>
            <person name="Reily A."/>
            <person name="Remington K.A."/>
            <person name="Rieger T.T."/>
            <person name="Ritchie M.G."/>
            <person name="Robin C."/>
            <person name="Rogers Y.H."/>
            <person name="Rohde C."/>
            <person name="Rozas J."/>
            <person name="Rubenfield M.J."/>
            <person name="Ruiz A."/>
            <person name="Russo S."/>
            <person name="Salzberg S.L."/>
            <person name="Sanchez-Gracia A."/>
            <person name="Saranga D.J."/>
            <person name="Sato H."/>
            <person name="Schaeffer S.W."/>
            <person name="Schatz M.C."/>
            <person name="Schlenke T."/>
            <person name="Schwartz R."/>
            <person name="Segarra C."/>
            <person name="Singh R.S."/>
            <person name="Sirot L."/>
            <person name="Sirota M."/>
            <person name="Sisneros N.B."/>
            <person name="Smith C.D."/>
            <person name="Smith T.F."/>
            <person name="Spieth J."/>
            <person name="Stage D.E."/>
            <person name="Stark A."/>
            <person name="Stephan W."/>
            <person name="Strausberg R.L."/>
            <person name="Strempel S."/>
            <person name="Sturgill D."/>
            <person name="Sutton G."/>
            <person name="Sutton G.G."/>
            <person name="Tao W."/>
            <person name="Teichmann S."/>
            <person name="Tobari Y.N."/>
            <person name="Tomimura Y."/>
            <person name="Tsolas J.M."/>
            <person name="Valente V.L."/>
            <person name="Venter E."/>
            <person name="Venter J.C."/>
            <person name="Vicario S."/>
            <person name="Vieira F.G."/>
            <person name="Vilella A.J."/>
            <person name="Villasante A."/>
            <person name="Walenz B."/>
            <person name="Wang J."/>
            <person name="Wasserman M."/>
            <person name="Watts T."/>
            <person name="Wilson D."/>
            <person name="Wilson R.K."/>
            <person name="Wing R.A."/>
            <person name="Wolfner M.F."/>
            <person name="Wong A."/>
            <person name="Wong G.K."/>
            <person name="Wu C.I."/>
            <person name="Wu G."/>
            <person name="Yamamoto D."/>
            <person name="Yang H.P."/>
            <person name="Yang S.P."/>
            <person name="Yorke J.A."/>
            <person name="Yoshida K."/>
            <person name="Zdobnov E."/>
            <person name="Zhang P."/>
            <person name="Zhang Y."/>
            <person name="Zimin A.V."/>
            <person name="Baldwin J."/>
            <person name="Abdouelleil A."/>
            <person name="Abdulkadir J."/>
            <person name="Abebe A."/>
            <person name="Abera B."/>
            <person name="Abreu J."/>
            <person name="Acer S.C."/>
            <person name="Aftuck L."/>
            <person name="Alexander A."/>
            <person name="An P."/>
            <person name="Anderson E."/>
            <person name="Anderson S."/>
            <person name="Arachi H."/>
            <person name="Azer M."/>
            <person name="Bachantsang P."/>
            <person name="Barry A."/>
            <person name="Bayul T."/>
            <person name="Berlin A."/>
            <person name="Bessette D."/>
            <person name="Bloom T."/>
            <person name="Blye J."/>
            <person name="Boguslavskiy L."/>
            <person name="Bonnet C."/>
            <person name="Boukhgalter B."/>
            <person name="Bourzgui I."/>
            <person name="Brown A."/>
            <person name="Cahill P."/>
            <person name="Channer S."/>
            <person name="Cheshatsang Y."/>
            <person name="Chuda L."/>
            <person name="Citroen M."/>
            <person name="Collymore A."/>
            <person name="Cooke P."/>
            <person name="Costello M."/>
            <person name="D'Aco K."/>
            <person name="Daza R."/>
            <person name="De Haan G."/>
            <person name="DeGray S."/>
            <person name="DeMaso C."/>
            <person name="Dhargay N."/>
            <person name="Dooley K."/>
            <person name="Dooley E."/>
            <person name="Doricent M."/>
            <person name="Dorje P."/>
            <person name="Dorjee K."/>
            <person name="Dupes A."/>
            <person name="Elong R."/>
            <person name="Falk J."/>
            <person name="Farina A."/>
            <person name="Faro S."/>
            <person name="Ferguson D."/>
            <person name="Fisher S."/>
            <person name="Foley C.D."/>
            <person name="Franke A."/>
            <person name="Friedrich D."/>
            <person name="Gadbois L."/>
            <person name="Gearin G."/>
            <person name="Gearin C.R."/>
            <person name="Giannoukos G."/>
            <person name="Goode T."/>
            <person name="Graham J."/>
            <person name="Grandbois E."/>
            <person name="Grewal S."/>
            <person name="Gyaltsen K."/>
            <person name="Hafez N."/>
            <person name="Hagos B."/>
            <person name="Hall J."/>
            <person name="Henson C."/>
            <person name="Hollinger A."/>
            <person name="Honan T."/>
            <person name="Huard M.D."/>
            <person name="Hughes L."/>
            <person name="Hurhula B."/>
            <person name="Husby M.E."/>
            <person name="Kamat A."/>
            <person name="Kanga B."/>
            <person name="Kashin S."/>
            <person name="Khazanovich D."/>
            <person name="Kisner P."/>
            <person name="Lance K."/>
            <person name="Lara M."/>
            <person name="Lee W."/>
            <person name="Lennon N."/>
            <person name="Letendre F."/>
            <person name="LeVine R."/>
            <person name="Lipovsky A."/>
            <person name="Liu X."/>
            <person name="Liu J."/>
            <person name="Liu S."/>
            <person name="Lokyitsang T."/>
            <person name="Lokyitsang Y."/>
            <person name="Lubonja R."/>
            <person name="Lui A."/>
            <person name="MacDonald P."/>
            <person name="Magnisalis V."/>
            <person name="Maru K."/>
            <person name="Matthews C."/>
            <person name="McCusker W."/>
            <person name="McDonough S."/>
            <person name="Mehta T."/>
            <person name="Meldrim J."/>
            <person name="Meneus L."/>
            <person name="Mihai O."/>
            <person name="Mihalev A."/>
            <person name="Mihova T."/>
            <person name="Mittelman R."/>
            <person name="Mlenga V."/>
            <person name="Montmayeur A."/>
            <person name="Mulrain L."/>
            <person name="Navidi A."/>
            <person name="Naylor J."/>
            <person name="Negash T."/>
            <person name="Nguyen T."/>
            <person name="Nguyen N."/>
            <person name="Nicol R."/>
            <person name="Norbu C."/>
            <person name="Norbu N."/>
            <person name="Novod N."/>
            <person name="O'Neill B."/>
            <person name="Osman S."/>
            <person name="Markiewicz E."/>
            <person name="Oyono O.L."/>
            <person name="Patti C."/>
            <person name="Phunkhang P."/>
            <person name="Pierre F."/>
            <person name="Priest M."/>
            <person name="Raghuraman S."/>
            <person name="Rege F."/>
            <person name="Reyes R."/>
            <person name="Rise C."/>
            <person name="Rogov P."/>
            <person name="Ross K."/>
            <person name="Ryan E."/>
            <person name="Settipalli S."/>
            <person name="Shea T."/>
            <person name="Sherpa N."/>
            <person name="Shi L."/>
            <person name="Shih D."/>
            <person name="Sparrow T."/>
            <person name="Spaulding J."/>
            <person name="Stalker J."/>
            <person name="Stange-Thomann N."/>
            <person name="Stavropoulos S."/>
            <person name="Stone C."/>
            <person name="Strader C."/>
            <person name="Tesfaye S."/>
            <person name="Thomson T."/>
            <person name="Thoulutsang Y."/>
            <person name="Thoulutsang D."/>
            <person name="Topham K."/>
            <person name="Topping I."/>
            <person name="Tsamla T."/>
            <person name="Vassiliev H."/>
            <person name="Vo A."/>
            <person name="Wangchuk T."/>
            <person name="Wangdi T."/>
            <person name="Weiand M."/>
            <person name="Wilkinson J."/>
            <person name="Wilson A."/>
            <person name="Yadav S."/>
            <person name="Young G."/>
            <person name="Yu Q."/>
            <person name="Zembek L."/>
            <person name="Zhong D."/>
            <person name="Zimmer A."/>
            <person name="Zwirko Z."/>
            <person name="Jaffe D.B."/>
            <person name="Alvarez P."/>
            <person name="Brockman W."/>
            <person name="Butler J."/>
            <person name="Chin C."/>
            <person name="Gnerre S."/>
            <person name="Grabherr M."/>
            <person name="Kleber M."/>
            <person name="Mauceli E."/>
            <person name="MacCallum I."/>
        </authorList>
    </citation>
    <scope>NUCLEOTIDE SEQUENCE [LARGE SCALE GENOMIC DNA]</scope>
    <source>
        <strain evidence="18">Tai18E2 / Tucson 14021-0261.01</strain>
    </source>
</reference>
<feature type="region of interest" description="Disordered" evidence="13">
    <location>
        <begin position="366"/>
        <end position="419"/>
    </location>
</feature>
<dbReference type="FunFam" id="2.30.42.10:FF:000049">
    <property type="entry name" value="disks large homolog 1 isoform X1"/>
    <property type="match status" value="1"/>
</dbReference>
<keyword evidence="10" id="KW-0965">Cell junction</keyword>
<dbReference type="FunFam" id="2.30.42.10:FF:000048">
    <property type="entry name" value="disks large homolog 1 isoform X1"/>
    <property type="match status" value="1"/>
</dbReference>
<evidence type="ECO:0000256" key="7">
    <source>
        <dbReference type="ARBA" id="ARBA00022475"/>
    </source>
</evidence>
<evidence type="ECO:0000256" key="10">
    <source>
        <dbReference type="ARBA" id="ARBA00022949"/>
    </source>
</evidence>
<dbReference type="GO" id="GO:0031594">
    <property type="term" value="C:neuromuscular junction"/>
    <property type="evidence" value="ECO:0007669"/>
    <property type="project" value="InterPro"/>
</dbReference>
<dbReference type="SUPFAM" id="SSF50044">
    <property type="entry name" value="SH3-domain"/>
    <property type="match status" value="1"/>
</dbReference>
<dbReference type="PANTHER" id="PTHR23119">
    <property type="entry name" value="DISCS LARGE"/>
    <property type="match status" value="1"/>
</dbReference>
<dbReference type="GO" id="GO:0099072">
    <property type="term" value="P:regulation of postsynaptic membrane neurotransmitter receptor levels"/>
    <property type="evidence" value="ECO:0007669"/>
    <property type="project" value="TreeGrafter"/>
</dbReference>
<keyword evidence="11" id="KW-0472">Membrane</keyword>
<dbReference type="InterPro" id="IPR036034">
    <property type="entry name" value="PDZ_sf"/>
</dbReference>
<evidence type="ECO:0000259" key="16">
    <source>
        <dbReference type="PROSITE" id="PS50106"/>
    </source>
</evidence>
<dbReference type="GO" id="GO:0019901">
    <property type="term" value="F:protein kinase binding"/>
    <property type="evidence" value="ECO:0007669"/>
    <property type="project" value="TreeGrafter"/>
</dbReference>
<dbReference type="InterPro" id="IPR020590">
    <property type="entry name" value="Guanylate_kinase_CS"/>
</dbReference>
<evidence type="ECO:0000256" key="6">
    <source>
        <dbReference type="ARBA" id="ARBA00022443"/>
    </source>
</evidence>
<dbReference type="Proteomes" id="UP000002282">
    <property type="component" value="Chromosome X"/>
</dbReference>
<evidence type="ECO:0000313" key="17">
    <source>
        <dbReference type="EMBL" id="KRK06509.1"/>
    </source>
</evidence>
<dbReference type="SUPFAM" id="SSF52540">
    <property type="entry name" value="P-loop containing nucleoside triphosphate hydrolases"/>
    <property type="match status" value="1"/>
</dbReference>
<dbReference type="GO" id="GO:0043296">
    <property type="term" value="C:apical junction complex"/>
    <property type="evidence" value="ECO:0007669"/>
    <property type="project" value="UniProtKB-ARBA"/>
</dbReference>